<keyword evidence="2" id="KW-1185">Reference proteome</keyword>
<comment type="caution">
    <text evidence="1">The sequence shown here is derived from an EMBL/GenBank/DDBJ whole genome shotgun (WGS) entry which is preliminary data.</text>
</comment>
<name>A0A1Q8QAW0_9FIRM</name>
<evidence type="ECO:0000313" key="2">
    <source>
        <dbReference type="Proteomes" id="UP000186102"/>
    </source>
</evidence>
<accession>A0A1Q8QAW0</accession>
<protein>
    <submittedName>
        <fullName evidence="1">Phage protein</fullName>
    </submittedName>
</protein>
<dbReference type="AlphaFoldDB" id="A0A1Q8QAW0"/>
<organism evidence="1 2">
    <name type="scientific">Desulfosporosinus metallidurans</name>
    <dbReference type="NCBI Taxonomy" id="1888891"/>
    <lineage>
        <taxon>Bacteria</taxon>
        <taxon>Bacillati</taxon>
        <taxon>Bacillota</taxon>
        <taxon>Clostridia</taxon>
        <taxon>Eubacteriales</taxon>
        <taxon>Desulfitobacteriaceae</taxon>
        <taxon>Desulfosporosinus</taxon>
    </lineage>
</organism>
<proteinExistence type="predicted"/>
<dbReference type="Proteomes" id="UP000186102">
    <property type="component" value="Unassembled WGS sequence"/>
</dbReference>
<dbReference type="EMBL" id="MLBF01000202">
    <property type="protein sequence ID" value="OLN24484.1"/>
    <property type="molecule type" value="Genomic_DNA"/>
</dbReference>
<sequence>MVEQLRHFPKADHDDGPDALEMLWQAATKGFAAMAFTRVPKAGGRNLIRKGRHDHDDDD</sequence>
<evidence type="ECO:0000313" key="1">
    <source>
        <dbReference type="EMBL" id="OLN24484.1"/>
    </source>
</evidence>
<reference evidence="1 2" key="1">
    <citation type="submission" date="2016-09" db="EMBL/GenBank/DDBJ databases">
        <title>Complete genome of Desulfosporosinus sp. OL.</title>
        <authorList>
            <person name="Mardanov A."/>
            <person name="Beletsky A."/>
            <person name="Panova A."/>
            <person name="Karnachuk O."/>
            <person name="Ravin N."/>
        </authorList>
    </citation>
    <scope>NUCLEOTIDE SEQUENCE [LARGE SCALE GENOMIC DNA]</scope>
    <source>
        <strain evidence="1 2">OL</strain>
    </source>
</reference>
<gene>
    <name evidence="1" type="ORF">DSOL_5433</name>
</gene>